<evidence type="ECO:0000256" key="1">
    <source>
        <dbReference type="SAM" id="MobiDB-lite"/>
    </source>
</evidence>
<protein>
    <recommendedName>
        <fullName evidence="4">SPOR domain-containing protein</fullName>
    </recommendedName>
</protein>
<organism evidence="2 3">
    <name type="scientific">Herbaspirillum lusitanum</name>
    <dbReference type="NCBI Taxonomy" id="213312"/>
    <lineage>
        <taxon>Bacteria</taxon>
        <taxon>Pseudomonadati</taxon>
        <taxon>Pseudomonadota</taxon>
        <taxon>Betaproteobacteria</taxon>
        <taxon>Burkholderiales</taxon>
        <taxon>Oxalobacteraceae</taxon>
        <taxon>Herbaspirillum</taxon>
    </lineage>
</organism>
<dbReference type="SUPFAM" id="SSF110997">
    <property type="entry name" value="Sporulation related repeat"/>
    <property type="match status" value="1"/>
</dbReference>
<name>A0ABW9A7D4_9BURK</name>
<gene>
    <name evidence="2" type="ORF">PQR62_08230</name>
</gene>
<comment type="caution">
    <text evidence="2">The sequence shown here is derived from an EMBL/GenBank/DDBJ whole genome shotgun (WGS) entry which is preliminary data.</text>
</comment>
<sequence length="281" mass="29745">MKLKLFFWLLLIGNVVVFGLQRGYFGATASERHEPQRLTQQLRPEALAILPPNSEKLVPAARAANPDAVAAAATAGAPAAAPELAAATPTSTPAAPASAATPANAAAPAAKPEPPQQQAGAKVETVACTEVGNFTAPDAKRFSAQLASLNLGNKIQLKTLQDVTSNMVYIAPQDGKDGAERRLAELKRLGIKDFYVIPDTFPNPALRWGISLGIFKTEDAAKAYVGQLIGQGLRSARIIARRSGAGKQAFQLRDMTPANRSALENIKRGFPEQEIRSCEVG</sequence>
<dbReference type="Proteomes" id="UP001629246">
    <property type="component" value="Unassembled WGS sequence"/>
</dbReference>
<evidence type="ECO:0000313" key="2">
    <source>
        <dbReference type="EMBL" id="MFL9924247.1"/>
    </source>
</evidence>
<accession>A0ABW9A7D4</accession>
<dbReference type="InterPro" id="IPR036680">
    <property type="entry name" value="SPOR-like_sf"/>
</dbReference>
<evidence type="ECO:0008006" key="4">
    <source>
        <dbReference type="Google" id="ProtNLM"/>
    </source>
</evidence>
<proteinExistence type="predicted"/>
<dbReference type="EMBL" id="JAQQFM010000003">
    <property type="protein sequence ID" value="MFL9924247.1"/>
    <property type="molecule type" value="Genomic_DNA"/>
</dbReference>
<feature type="region of interest" description="Disordered" evidence="1">
    <location>
        <begin position="83"/>
        <end position="120"/>
    </location>
</feature>
<keyword evidence="3" id="KW-1185">Reference proteome</keyword>
<reference evidence="2 3" key="1">
    <citation type="journal article" date="2024" name="Chem. Sci.">
        <title>Discovery of megapolipeptins by genome mining of a Burkholderiales bacteria collection.</title>
        <authorList>
            <person name="Paulo B.S."/>
            <person name="Recchia M.J.J."/>
            <person name="Lee S."/>
            <person name="Fergusson C.H."/>
            <person name="Romanowski S.B."/>
            <person name="Hernandez A."/>
            <person name="Krull N."/>
            <person name="Liu D.Y."/>
            <person name="Cavanagh H."/>
            <person name="Bos A."/>
            <person name="Gray C.A."/>
            <person name="Murphy B.T."/>
            <person name="Linington R.G."/>
            <person name="Eustaquio A.S."/>
        </authorList>
    </citation>
    <scope>NUCLEOTIDE SEQUENCE [LARGE SCALE GENOMIC DNA]</scope>
    <source>
        <strain evidence="2 3">RL21-008-BIB-A</strain>
    </source>
</reference>
<dbReference type="RefSeq" id="WP_408156677.1">
    <property type="nucleotide sequence ID" value="NZ_JAQQFM010000003.1"/>
</dbReference>
<evidence type="ECO:0000313" key="3">
    <source>
        <dbReference type="Proteomes" id="UP001629246"/>
    </source>
</evidence>